<dbReference type="AlphaFoldDB" id="A0A0F3GP32"/>
<keyword evidence="1" id="KW-1133">Transmembrane helix</keyword>
<gene>
    <name evidence="2" type="ORF">MBAV_004111</name>
</gene>
<keyword evidence="1" id="KW-0812">Transmembrane</keyword>
<evidence type="ECO:0000313" key="3">
    <source>
        <dbReference type="Proteomes" id="UP000033423"/>
    </source>
</evidence>
<keyword evidence="1" id="KW-0472">Membrane</keyword>
<proteinExistence type="predicted"/>
<organism evidence="2 3">
    <name type="scientific">Candidatus Magnetobacterium bavaricum</name>
    <dbReference type="NCBI Taxonomy" id="29290"/>
    <lineage>
        <taxon>Bacteria</taxon>
        <taxon>Pseudomonadati</taxon>
        <taxon>Nitrospirota</taxon>
        <taxon>Thermodesulfovibrionia</taxon>
        <taxon>Thermodesulfovibrionales</taxon>
        <taxon>Candidatus Magnetobacteriaceae</taxon>
        <taxon>Candidatus Magnetobacterium</taxon>
    </lineage>
</organism>
<dbReference type="Proteomes" id="UP000033423">
    <property type="component" value="Unassembled WGS sequence"/>
</dbReference>
<sequence>MEDIRKNRIISKFYLPHNEIVPESFIDFSSMVTINSNLANRIHKNKHLLSLSLYGFYFFLIKLTFHLARMEQPSSESK</sequence>
<evidence type="ECO:0000313" key="2">
    <source>
        <dbReference type="EMBL" id="KJU83695.1"/>
    </source>
</evidence>
<comment type="caution">
    <text evidence="2">The sequence shown here is derived from an EMBL/GenBank/DDBJ whole genome shotgun (WGS) entry which is preliminary data.</text>
</comment>
<dbReference type="EMBL" id="LACI01001772">
    <property type="protein sequence ID" value="KJU83695.1"/>
    <property type="molecule type" value="Genomic_DNA"/>
</dbReference>
<feature type="transmembrane region" description="Helical" evidence="1">
    <location>
        <begin position="48"/>
        <end position="68"/>
    </location>
</feature>
<evidence type="ECO:0000256" key="1">
    <source>
        <dbReference type="SAM" id="Phobius"/>
    </source>
</evidence>
<name>A0A0F3GP32_9BACT</name>
<accession>A0A0F3GP32</accession>
<reference evidence="2 3" key="1">
    <citation type="submission" date="2015-02" db="EMBL/GenBank/DDBJ databases">
        <title>Single-cell genomics of uncultivated deep-branching MTB reveals a conserved set of magnetosome genes.</title>
        <authorList>
            <person name="Kolinko S."/>
            <person name="Richter M."/>
            <person name="Glockner F.O."/>
            <person name="Brachmann A."/>
            <person name="Schuler D."/>
        </authorList>
    </citation>
    <scope>NUCLEOTIDE SEQUENCE [LARGE SCALE GENOMIC DNA]</scope>
    <source>
        <strain evidence="2">TM-1</strain>
    </source>
</reference>
<protein>
    <submittedName>
        <fullName evidence="2">Uncharacterized protein</fullName>
    </submittedName>
</protein>
<keyword evidence="3" id="KW-1185">Reference proteome</keyword>